<sequence length="114" mass="12906">MVTGSRARQVSEQEARDFGISADRVCLEIEQIFHDADDDVLRHTVTVDFSGQPYVTRHVPTLRNSRAARRPAFPSRSTGKSSGRVRQPGVEHLILRHGIDYSTVNQPRRALDPW</sequence>
<reference evidence="2 3" key="1">
    <citation type="journal article" date="2019" name="Int. J. Syst. Evol. Microbiol.">
        <title>The Global Catalogue of Microorganisms (GCM) 10K type strain sequencing project: providing services to taxonomists for standard genome sequencing and annotation.</title>
        <authorList>
            <consortium name="The Broad Institute Genomics Platform"/>
            <consortium name="The Broad Institute Genome Sequencing Center for Infectious Disease"/>
            <person name="Wu L."/>
            <person name="Ma J."/>
        </authorList>
    </citation>
    <scope>NUCLEOTIDE SEQUENCE [LARGE SCALE GENOMIC DNA]</scope>
    <source>
        <strain evidence="2 3">JCM 9650</strain>
    </source>
</reference>
<dbReference type="EMBL" id="BAAAVA010000037">
    <property type="protein sequence ID" value="GAA2930103.1"/>
    <property type="molecule type" value="Genomic_DNA"/>
</dbReference>
<gene>
    <name evidence="2" type="ORF">GCM10010478_33760</name>
</gene>
<keyword evidence="3" id="KW-1185">Reference proteome</keyword>
<dbReference type="Proteomes" id="UP001501423">
    <property type="component" value="Unassembled WGS sequence"/>
</dbReference>
<comment type="caution">
    <text evidence="2">The sequence shown here is derived from an EMBL/GenBank/DDBJ whole genome shotgun (WGS) entry which is preliminary data.</text>
</comment>
<feature type="region of interest" description="Disordered" evidence="1">
    <location>
        <begin position="62"/>
        <end position="88"/>
    </location>
</feature>
<accession>A0ABN3WZH9</accession>
<proteinExistence type="predicted"/>
<protein>
    <recommendedName>
        <fullName evidence="4">UbiC transcription regulator-associated domain-containing protein</fullName>
    </recommendedName>
</protein>
<evidence type="ECO:0000256" key="1">
    <source>
        <dbReference type="SAM" id="MobiDB-lite"/>
    </source>
</evidence>
<name>A0ABN3WZH9_9ACTN</name>
<dbReference type="RefSeq" id="WP_189366770.1">
    <property type="nucleotide sequence ID" value="NZ_BAAAVA010000037.1"/>
</dbReference>
<evidence type="ECO:0000313" key="3">
    <source>
        <dbReference type="Proteomes" id="UP001501423"/>
    </source>
</evidence>
<evidence type="ECO:0008006" key="4">
    <source>
        <dbReference type="Google" id="ProtNLM"/>
    </source>
</evidence>
<organism evidence="2 3">
    <name type="scientific">Streptomyces erythrogriseus</name>
    <dbReference type="NCBI Taxonomy" id="284027"/>
    <lineage>
        <taxon>Bacteria</taxon>
        <taxon>Bacillati</taxon>
        <taxon>Actinomycetota</taxon>
        <taxon>Actinomycetes</taxon>
        <taxon>Kitasatosporales</taxon>
        <taxon>Streptomycetaceae</taxon>
        <taxon>Streptomyces</taxon>
        <taxon>Streptomyces griseoincarnatus group</taxon>
    </lineage>
</organism>
<evidence type="ECO:0000313" key="2">
    <source>
        <dbReference type="EMBL" id="GAA2930103.1"/>
    </source>
</evidence>